<reference evidence="2 3" key="1">
    <citation type="journal article" date="2017" name="Curr. Biol.">
        <title>Genome architecture and evolution of a unichromosomal asexual nematode.</title>
        <authorList>
            <person name="Fradin H."/>
            <person name="Zegar C."/>
            <person name="Gutwein M."/>
            <person name="Lucas J."/>
            <person name="Kovtun M."/>
            <person name="Corcoran D."/>
            <person name="Baugh L.R."/>
            <person name="Kiontke K."/>
            <person name="Gunsalus K."/>
            <person name="Fitch D.H."/>
            <person name="Piano F."/>
        </authorList>
    </citation>
    <scope>NUCLEOTIDE SEQUENCE [LARGE SCALE GENOMIC DNA]</scope>
    <source>
        <strain evidence="2">PF1309</strain>
    </source>
</reference>
<keyword evidence="3" id="KW-1185">Reference proteome</keyword>
<feature type="domain" description="F-box" evidence="1">
    <location>
        <begin position="1"/>
        <end position="46"/>
    </location>
</feature>
<dbReference type="SUPFAM" id="SSF81383">
    <property type="entry name" value="F-box domain"/>
    <property type="match status" value="1"/>
</dbReference>
<comment type="caution">
    <text evidence="2">The sequence shown here is derived from an EMBL/GenBank/DDBJ whole genome shotgun (WGS) entry which is preliminary data.</text>
</comment>
<dbReference type="EMBL" id="LIAE01010011">
    <property type="protein sequence ID" value="PAV66959.1"/>
    <property type="molecule type" value="Genomic_DNA"/>
</dbReference>
<dbReference type="Proteomes" id="UP000218231">
    <property type="component" value="Unassembled WGS sequence"/>
</dbReference>
<sequence length="375" mass="44311">MINGFPAEIITEILLYLPLYDLIQLLKSNRRTFNIARHEHSVMKHRLCNRRYTHVKVVGCSSEKFLEMIKKQQQSHPELARNKPHNYTINNDISIEVREYDPDEKYPIEYSLVFNSSFFESYSMQQHEPPKRAVYDEYIEPKVYFKSSSYCPKSRVMIFKSFDEMMEAVMNYLAYIAEIYSIVKKFSLIGYDDQMWRKLKDFFEHHEMSRNEVSVNINLVKHTSYEVCSSKLFENGIDKITISQEKNVVAGFTQLHPRVNEANYVEILNPQRSIGDEQFATMECKELKMANQNITTHGLALLIKNIYDDAVCGPRNYQVRMNKFLKSKHLFPYIPKEAYRKVKSGVLELTNKYDQKFHVYKNDNGVWFKLVSVDD</sequence>
<dbReference type="AlphaFoldDB" id="A0A2A2JZJ7"/>
<proteinExistence type="predicted"/>
<evidence type="ECO:0000259" key="1">
    <source>
        <dbReference type="PROSITE" id="PS50181"/>
    </source>
</evidence>
<dbReference type="PROSITE" id="PS50181">
    <property type="entry name" value="FBOX"/>
    <property type="match status" value="1"/>
</dbReference>
<accession>A0A2A2JZJ7</accession>
<dbReference type="InterPro" id="IPR001810">
    <property type="entry name" value="F-box_dom"/>
</dbReference>
<organism evidence="2 3">
    <name type="scientific">Diploscapter pachys</name>
    <dbReference type="NCBI Taxonomy" id="2018661"/>
    <lineage>
        <taxon>Eukaryota</taxon>
        <taxon>Metazoa</taxon>
        <taxon>Ecdysozoa</taxon>
        <taxon>Nematoda</taxon>
        <taxon>Chromadorea</taxon>
        <taxon>Rhabditida</taxon>
        <taxon>Rhabditina</taxon>
        <taxon>Rhabditomorpha</taxon>
        <taxon>Rhabditoidea</taxon>
        <taxon>Rhabditidae</taxon>
        <taxon>Diploscapter</taxon>
    </lineage>
</organism>
<evidence type="ECO:0000313" key="2">
    <source>
        <dbReference type="EMBL" id="PAV66959.1"/>
    </source>
</evidence>
<dbReference type="InterPro" id="IPR036047">
    <property type="entry name" value="F-box-like_dom_sf"/>
</dbReference>
<name>A0A2A2JZJ7_9BILA</name>
<evidence type="ECO:0000313" key="3">
    <source>
        <dbReference type="Proteomes" id="UP000218231"/>
    </source>
</evidence>
<protein>
    <recommendedName>
        <fullName evidence="1">F-box domain-containing protein</fullName>
    </recommendedName>
</protein>
<gene>
    <name evidence="2" type="ORF">WR25_06294</name>
</gene>